<feature type="domain" description="RIO-type" evidence="10">
    <location>
        <begin position="302"/>
        <end position="370"/>
    </location>
</feature>
<comment type="caution">
    <text evidence="11">The sequence shown here is derived from an EMBL/GenBank/DDBJ whole genome shotgun (WGS) entry which is preliminary data.</text>
</comment>
<feature type="region of interest" description="Disordered" evidence="9">
    <location>
        <begin position="1"/>
        <end position="41"/>
    </location>
</feature>
<evidence type="ECO:0000256" key="4">
    <source>
        <dbReference type="ARBA" id="ARBA00022741"/>
    </source>
</evidence>
<reference evidence="11" key="1">
    <citation type="submission" date="2021-06" db="EMBL/GenBank/DDBJ databases">
        <authorList>
            <person name="Kallberg Y."/>
            <person name="Tangrot J."/>
            <person name="Rosling A."/>
        </authorList>
    </citation>
    <scope>NUCLEOTIDE SEQUENCE</scope>
    <source>
        <strain evidence="11">BR232B</strain>
    </source>
</reference>
<evidence type="ECO:0000256" key="6">
    <source>
        <dbReference type="ARBA" id="ARBA00022840"/>
    </source>
</evidence>
<feature type="non-terminal residue" evidence="11">
    <location>
        <position position="421"/>
    </location>
</feature>
<dbReference type="InterPro" id="IPR018934">
    <property type="entry name" value="RIO_dom"/>
</dbReference>
<comment type="catalytic activity">
    <reaction evidence="7">
        <text>L-threonyl-[protein] + ATP = O-phospho-L-threonyl-[protein] + ADP + H(+)</text>
        <dbReference type="Rhea" id="RHEA:46608"/>
        <dbReference type="Rhea" id="RHEA-COMP:11060"/>
        <dbReference type="Rhea" id="RHEA-COMP:11605"/>
        <dbReference type="ChEBI" id="CHEBI:15378"/>
        <dbReference type="ChEBI" id="CHEBI:30013"/>
        <dbReference type="ChEBI" id="CHEBI:30616"/>
        <dbReference type="ChEBI" id="CHEBI:61977"/>
        <dbReference type="ChEBI" id="CHEBI:456216"/>
        <dbReference type="EC" id="2.7.11.1"/>
    </reaction>
</comment>
<dbReference type="EMBL" id="CAJVPI010003348">
    <property type="protein sequence ID" value="CAG8657470.1"/>
    <property type="molecule type" value="Genomic_DNA"/>
</dbReference>
<dbReference type="OrthoDB" id="2315594at2759"/>
<evidence type="ECO:0000256" key="2">
    <source>
        <dbReference type="ARBA" id="ARBA00022527"/>
    </source>
</evidence>
<sequence>YQETVQAGLEASGPSRAAKPAKFAKEQKKNPTILNGRPSEQTGPPVVLFHTVFGEFLRDMNNQNLPIRSEIYKLAEDFLWNSADFYTDEATRLEAIEEPLKKIWGHFGKSMFGKNNAASDGVLVTDVGNQVAYRMILEGKNEIGTGGSDPTLQMSISYRGYWSQGDSQRIRDICCCPTFGIAIAGPWMCILGAVFLDKAALRLSFTTLDNFYRGLANSNDDGQQRYFPHFREFTDSPFTYISQLTEPTRLVWKAKITHDQRLIVVKFTRRYNDTAHALCARNQLAPTLLYFGDGVETLAGFHVVIMDYIDHQPLQPSKIQNLVSRRNIYNDVLQAVTLLHNEQYVFADLRNPNILIYTTNGAQHSMLIDFDWCGVDDRDTYPLSLSRKIPWPNGVQPGGLLCKAHDLTWLDVLRRGLKLTN</sequence>
<evidence type="ECO:0000256" key="9">
    <source>
        <dbReference type="SAM" id="MobiDB-lite"/>
    </source>
</evidence>
<keyword evidence="5" id="KW-0418">Kinase</keyword>
<evidence type="ECO:0000256" key="8">
    <source>
        <dbReference type="ARBA" id="ARBA00048679"/>
    </source>
</evidence>
<dbReference type="Pfam" id="PF01163">
    <property type="entry name" value="RIO1"/>
    <property type="match status" value="1"/>
</dbReference>
<dbReference type="InterPro" id="IPR011009">
    <property type="entry name" value="Kinase-like_dom_sf"/>
</dbReference>
<dbReference type="AlphaFoldDB" id="A0A9N9H8W4"/>
<comment type="catalytic activity">
    <reaction evidence="8">
        <text>L-seryl-[protein] + ATP = O-phospho-L-seryl-[protein] + ADP + H(+)</text>
        <dbReference type="Rhea" id="RHEA:17989"/>
        <dbReference type="Rhea" id="RHEA-COMP:9863"/>
        <dbReference type="Rhea" id="RHEA-COMP:11604"/>
        <dbReference type="ChEBI" id="CHEBI:15378"/>
        <dbReference type="ChEBI" id="CHEBI:29999"/>
        <dbReference type="ChEBI" id="CHEBI:30616"/>
        <dbReference type="ChEBI" id="CHEBI:83421"/>
        <dbReference type="ChEBI" id="CHEBI:456216"/>
        <dbReference type="EC" id="2.7.11.1"/>
    </reaction>
</comment>
<evidence type="ECO:0000259" key="10">
    <source>
        <dbReference type="Pfam" id="PF01163"/>
    </source>
</evidence>
<keyword evidence="6" id="KW-0067">ATP-binding</keyword>
<keyword evidence="3" id="KW-0808">Transferase</keyword>
<name>A0A9N9H8W4_9GLOM</name>
<evidence type="ECO:0000256" key="7">
    <source>
        <dbReference type="ARBA" id="ARBA00047899"/>
    </source>
</evidence>
<evidence type="ECO:0000256" key="5">
    <source>
        <dbReference type="ARBA" id="ARBA00022777"/>
    </source>
</evidence>
<keyword evidence="4" id="KW-0547">Nucleotide-binding</keyword>
<keyword evidence="12" id="KW-1185">Reference proteome</keyword>
<evidence type="ECO:0000256" key="1">
    <source>
        <dbReference type="ARBA" id="ARBA00012513"/>
    </source>
</evidence>
<dbReference type="GO" id="GO:0005524">
    <property type="term" value="F:ATP binding"/>
    <property type="evidence" value="ECO:0007669"/>
    <property type="project" value="UniProtKB-KW"/>
</dbReference>
<dbReference type="SUPFAM" id="SSF56112">
    <property type="entry name" value="Protein kinase-like (PK-like)"/>
    <property type="match status" value="1"/>
</dbReference>
<evidence type="ECO:0000313" key="11">
    <source>
        <dbReference type="EMBL" id="CAG8657470.1"/>
    </source>
</evidence>
<evidence type="ECO:0000313" key="12">
    <source>
        <dbReference type="Proteomes" id="UP000789739"/>
    </source>
</evidence>
<organism evidence="11 12">
    <name type="scientific">Paraglomus brasilianum</name>
    <dbReference type="NCBI Taxonomy" id="144538"/>
    <lineage>
        <taxon>Eukaryota</taxon>
        <taxon>Fungi</taxon>
        <taxon>Fungi incertae sedis</taxon>
        <taxon>Mucoromycota</taxon>
        <taxon>Glomeromycotina</taxon>
        <taxon>Glomeromycetes</taxon>
        <taxon>Paraglomerales</taxon>
        <taxon>Paraglomeraceae</taxon>
        <taxon>Paraglomus</taxon>
    </lineage>
</organism>
<feature type="non-terminal residue" evidence="11">
    <location>
        <position position="1"/>
    </location>
</feature>
<gene>
    <name evidence="11" type="ORF">PBRASI_LOCUS10598</name>
</gene>
<dbReference type="GO" id="GO:0004674">
    <property type="term" value="F:protein serine/threonine kinase activity"/>
    <property type="evidence" value="ECO:0007669"/>
    <property type="project" value="UniProtKB-KW"/>
</dbReference>
<dbReference type="EC" id="2.7.11.1" evidence="1"/>
<keyword evidence="2" id="KW-0723">Serine/threonine-protein kinase</keyword>
<dbReference type="Proteomes" id="UP000789739">
    <property type="component" value="Unassembled WGS sequence"/>
</dbReference>
<evidence type="ECO:0000256" key="3">
    <source>
        <dbReference type="ARBA" id="ARBA00022679"/>
    </source>
</evidence>
<proteinExistence type="predicted"/>
<feature type="compositionally biased region" description="Polar residues" evidence="9">
    <location>
        <begin position="30"/>
        <end position="41"/>
    </location>
</feature>
<accession>A0A9N9H8W4</accession>
<protein>
    <recommendedName>
        <fullName evidence="1">non-specific serine/threonine protein kinase</fullName>
        <ecNumber evidence="1">2.7.11.1</ecNumber>
    </recommendedName>
</protein>
<dbReference type="Gene3D" id="1.10.510.10">
    <property type="entry name" value="Transferase(Phosphotransferase) domain 1"/>
    <property type="match status" value="1"/>
</dbReference>